<evidence type="ECO:0000313" key="5">
    <source>
        <dbReference type="EMBL" id="RDW82398.1"/>
    </source>
</evidence>
<dbReference type="InterPro" id="IPR027417">
    <property type="entry name" value="P-loop_NTPase"/>
</dbReference>
<dbReference type="InterPro" id="IPR038718">
    <property type="entry name" value="SNF2-like_sf"/>
</dbReference>
<name>A0A3D8S9C4_9HELO</name>
<evidence type="ECO:0000259" key="4">
    <source>
        <dbReference type="SMART" id="SM00487"/>
    </source>
</evidence>
<comment type="caution">
    <text evidence="5">The sequence shown here is derived from an EMBL/GenBank/DDBJ whole genome shotgun (WGS) entry which is preliminary data.</text>
</comment>
<protein>
    <recommendedName>
        <fullName evidence="4">Helicase ATP-binding domain-containing protein</fullName>
    </recommendedName>
</protein>
<evidence type="ECO:0000256" key="3">
    <source>
        <dbReference type="ARBA" id="ARBA00022840"/>
    </source>
</evidence>
<keyword evidence="3" id="KW-0067">ATP-binding</keyword>
<keyword evidence="2" id="KW-0378">Hydrolase</keyword>
<dbReference type="STRING" id="1849047.A0A3D8S9C4"/>
<dbReference type="SUPFAM" id="SSF52540">
    <property type="entry name" value="P-loop containing nucleoside triphosphate hydrolases"/>
    <property type="match status" value="1"/>
</dbReference>
<dbReference type="InterPro" id="IPR050628">
    <property type="entry name" value="SNF2_RAD54_helicase_TF"/>
</dbReference>
<dbReference type="GO" id="GO:0005634">
    <property type="term" value="C:nucleus"/>
    <property type="evidence" value="ECO:0007669"/>
    <property type="project" value="TreeGrafter"/>
</dbReference>
<dbReference type="Gene3D" id="3.40.50.10810">
    <property type="entry name" value="Tandem AAA-ATPase domain"/>
    <property type="match status" value="1"/>
</dbReference>
<dbReference type="OrthoDB" id="3532163at2759"/>
<dbReference type="Gene3D" id="3.40.50.300">
    <property type="entry name" value="P-loop containing nucleotide triphosphate hydrolases"/>
    <property type="match status" value="1"/>
</dbReference>
<sequence length="345" mass="37764">MEDEFKNDITHSIKTSEPAGCRGGILADGMGMGKSLSLLALIIYTLNQTPESNGYPSSQKEDMWSCATLIVASKSTIHGWVQQVNKHTRLGALRVHIYHGKGRRIALEKVSQFDIVLTTYETAASDASISGHLSRIFWLRLVLDEGTKVNSPNQKPIYKKLSRTHGGSIIDATPEIQPTRENNICDKCGEPIDIQNASQQPFHGTCGHNVCYECTLDQNGAEGTILNSTLSNYWVCQEPVISVRLDSKLMDSQATAAVNPANSSSKIGKVVANLQKLERASPVEPIKSLGEDLLEQRMLYVRIDGTLTVEQRRTAIHQFSTIPETRILLLSYGSGSVGTALEPNG</sequence>
<feature type="domain" description="Helicase ATP-binding" evidence="4">
    <location>
        <begin position="1"/>
        <end position="203"/>
    </location>
</feature>
<dbReference type="InterPro" id="IPR014001">
    <property type="entry name" value="Helicase_ATP-bd"/>
</dbReference>
<dbReference type="SMART" id="SM00487">
    <property type="entry name" value="DEXDc"/>
    <property type="match status" value="1"/>
</dbReference>
<keyword evidence="6" id="KW-1185">Reference proteome</keyword>
<dbReference type="GO" id="GO:0016787">
    <property type="term" value="F:hydrolase activity"/>
    <property type="evidence" value="ECO:0007669"/>
    <property type="project" value="UniProtKB-KW"/>
</dbReference>
<organism evidence="5 6">
    <name type="scientific">Coleophoma cylindrospora</name>
    <dbReference type="NCBI Taxonomy" id="1849047"/>
    <lineage>
        <taxon>Eukaryota</taxon>
        <taxon>Fungi</taxon>
        <taxon>Dikarya</taxon>
        <taxon>Ascomycota</taxon>
        <taxon>Pezizomycotina</taxon>
        <taxon>Leotiomycetes</taxon>
        <taxon>Helotiales</taxon>
        <taxon>Dermateaceae</taxon>
        <taxon>Coleophoma</taxon>
    </lineage>
</organism>
<dbReference type="InterPro" id="IPR000330">
    <property type="entry name" value="SNF2_N"/>
</dbReference>
<dbReference type="Pfam" id="PF00176">
    <property type="entry name" value="SNF2-rel_dom"/>
    <property type="match status" value="1"/>
</dbReference>
<accession>A0A3D8S9C4</accession>
<dbReference type="PANTHER" id="PTHR45626">
    <property type="entry name" value="TRANSCRIPTION TERMINATION FACTOR 2-RELATED"/>
    <property type="match status" value="1"/>
</dbReference>
<keyword evidence="1" id="KW-0547">Nucleotide-binding</keyword>
<dbReference type="EMBL" id="PDLM01000003">
    <property type="protein sequence ID" value="RDW82398.1"/>
    <property type="molecule type" value="Genomic_DNA"/>
</dbReference>
<evidence type="ECO:0000313" key="6">
    <source>
        <dbReference type="Proteomes" id="UP000256645"/>
    </source>
</evidence>
<dbReference type="GO" id="GO:0006281">
    <property type="term" value="P:DNA repair"/>
    <property type="evidence" value="ECO:0007669"/>
    <property type="project" value="TreeGrafter"/>
</dbReference>
<dbReference type="AlphaFoldDB" id="A0A3D8S9C4"/>
<evidence type="ECO:0000256" key="1">
    <source>
        <dbReference type="ARBA" id="ARBA00022741"/>
    </source>
</evidence>
<gene>
    <name evidence="5" type="ORF">BP6252_03510</name>
</gene>
<evidence type="ECO:0000256" key="2">
    <source>
        <dbReference type="ARBA" id="ARBA00022801"/>
    </source>
</evidence>
<reference evidence="5 6" key="1">
    <citation type="journal article" date="2018" name="IMA Fungus">
        <title>IMA Genome-F 9: Draft genome sequence of Annulohypoxylon stygium, Aspergillus mulundensis, Berkeleyomyces basicola (syn. Thielaviopsis basicola), Ceratocystis smalleyi, two Cercospora beticola strains, Coleophoma cylindrospora, Fusarium fracticaudum, Phialophora cf. hyalina, and Morchella septimelata.</title>
        <authorList>
            <person name="Wingfield B.D."/>
            <person name="Bills G.F."/>
            <person name="Dong Y."/>
            <person name="Huang W."/>
            <person name="Nel W.J."/>
            <person name="Swalarsk-Parry B.S."/>
            <person name="Vaghefi N."/>
            <person name="Wilken P.M."/>
            <person name="An Z."/>
            <person name="de Beer Z.W."/>
            <person name="De Vos L."/>
            <person name="Chen L."/>
            <person name="Duong T.A."/>
            <person name="Gao Y."/>
            <person name="Hammerbacher A."/>
            <person name="Kikkert J.R."/>
            <person name="Li Y."/>
            <person name="Li H."/>
            <person name="Li K."/>
            <person name="Li Q."/>
            <person name="Liu X."/>
            <person name="Ma X."/>
            <person name="Naidoo K."/>
            <person name="Pethybridge S.J."/>
            <person name="Sun J."/>
            <person name="Steenkamp E.T."/>
            <person name="van der Nest M.A."/>
            <person name="van Wyk S."/>
            <person name="Wingfield M.J."/>
            <person name="Xiong C."/>
            <person name="Yue Q."/>
            <person name="Zhang X."/>
        </authorList>
    </citation>
    <scope>NUCLEOTIDE SEQUENCE [LARGE SCALE GENOMIC DNA]</scope>
    <source>
        <strain evidence="5 6">BP6252</strain>
    </source>
</reference>
<dbReference type="GO" id="GO:0005524">
    <property type="term" value="F:ATP binding"/>
    <property type="evidence" value="ECO:0007669"/>
    <property type="project" value="UniProtKB-KW"/>
</dbReference>
<dbReference type="GO" id="GO:0008094">
    <property type="term" value="F:ATP-dependent activity, acting on DNA"/>
    <property type="evidence" value="ECO:0007669"/>
    <property type="project" value="TreeGrafter"/>
</dbReference>
<dbReference type="Proteomes" id="UP000256645">
    <property type="component" value="Unassembled WGS sequence"/>
</dbReference>
<proteinExistence type="predicted"/>